<gene>
    <name evidence="2" type="ORF">AVDCRST_MAG32-2647</name>
</gene>
<protein>
    <submittedName>
        <fullName evidence="2">Uncharacterized protein</fullName>
    </submittedName>
</protein>
<reference evidence="2" key="1">
    <citation type="submission" date="2020-02" db="EMBL/GenBank/DDBJ databases">
        <authorList>
            <person name="Meier V. D."/>
        </authorList>
    </citation>
    <scope>NUCLEOTIDE SEQUENCE</scope>
    <source>
        <strain evidence="2">AVDCRST_MAG32</strain>
    </source>
</reference>
<name>A0A6J4NSS1_9ACTN</name>
<proteinExistence type="predicted"/>
<evidence type="ECO:0000256" key="1">
    <source>
        <dbReference type="SAM" id="MobiDB-lite"/>
    </source>
</evidence>
<feature type="compositionally biased region" description="Basic and acidic residues" evidence="1">
    <location>
        <begin position="77"/>
        <end position="98"/>
    </location>
</feature>
<feature type="region of interest" description="Disordered" evidence="1">
    <location>
        <begin position="37"/>
        <end position="169"/>
    </location>
</feature>
<organism evidence="2">
    <name type="scientific">uncultured Nocardioides sp</name>
    <dbReference type="NCBI Taxonomy" id="198441"/>
    <lineage>
        <taxon>Bacteria</taxon>
        <taxon>Bacillati</taxon>
        <taxon>Actinomycetota</taxon>
        <taxon>Actinomycetes</taxon>
        <taxon>Propionibacteriales</taxon>
        <taxon>Nocardioidaceae</taxon>
        <taxon>Nocardioides</taxon>
        <taxon>environmental samples</taxon>
    </lineage>
</organism>
<feature type="non-terminal residue" evidence="2">
    <location>
        <position position="1"/>
    </location>
</feature>
<feature type="compositionally biased region" description="Basic residues" evidence="1">
    <location>
        <begin position="99"/>
        <end position="128"/>
    </location>
</feature>
<dbReference type="AlphaFoldDB" id="A0A6J4NSS1"/>
<dbReference type="EMBL" id="CADCUM010000104">
    <property type="protein sequence ID" value="CAA9396263.1"/>
    <property type="molecule type" value="Genomic_DNA"/>
</dbReference>
<feature type="compositionally biased region" description="Basic residues" evidence="1">
    <location>
        <begin position="139"/>
        <end position="169"/>
    </location>
</feature>
<feature type="region of interest" description="Disordered" evidence="1">
    <location>
        <begin position="1"/>
        <end position="24"/>
    </location>
</feature>
<feature type="compositionally biased region" description="Basic residues" evidence="1">
    <location>
        <begin position="1"/>
        <end position="23"/>
    </location>
</feature>
<accession>A0A6J4NSS1</accession>
<sequence>VDPHRPRRRLGRLHASPRCHTHVRAGADRHLALVRAGPGRHVQPPGPGPGRPARPRCRGPPDGGGRRLPRRAALGLPERRGGREPDPHAMAGHDDPALRPRRVRGHRVDRRRLRRERGRLPHLRRRRRDLAGADGAPRVARRPTCRQGRRRAGARRTPLRPARGLRRRM</sequence>
<feature type="non-terminal residue" evidence="2">
    <location>
        <position position="169"/>
    </location>
</feature>
<evidence type="ECO:0000313" key="2">
    <source>
        <dbReference type="EMBL" id="CAA9396263.1"/>
    </source>
</evidence>